<dbReference type="AlphaFoldDB" id="A0A8J2S0A6"/>
<proteinExistence type="predicted"/>
<reference evidence="1" key="1">
    <citation type="submission" date="2021-11" db="EMBL/GenBank/DDBJ databases">
        <authorList>
            <person name="Schell T."/>
        </authorList>
    </citation>
    <scope>NUCLEOTIDE SEQUENCE</scope>
    <source>
        <strain evidence="1">M5</strain>
    </source>
</reference>
<keyword evidence="2" id="KW-1185">Reference proteome</keyword>
<organism evidence="1 2">
    <name type="scientific">Daphnia galeata</name>
    <dbReference type="NCBI Taxonomy" id="27404"/>
    <lineage>
        <taxon>Eukaryota</taxon>
        <taxon>Metazoa</taxon>
        <taxon>Ecdysozoa</taxon>
        <taxon>Arthropoda</taxon>
        <taxon>Crustacea</taxon>
        <taxon>Branchiopoda</taxon>
        <taxon>Diplostraca</taxon>
        <taxon>Cladocera</taxon>
        <taxon>Anomopoda</taxon>
        <taxon>Daphniidae</taxon>
        <taxon>Daphnia</taxon>
    </lineage>
</organism>
<name>A0A8J2S0A6_9CRUS</name>
<dbReference type="EMBL" id="CAKKLH010000325">
    <property type="protein sequence ID" value="CAH0112396.1"/>
    <property type="molecule type" value="Genomic_DNA"/>
</dbReference>
<dbReference type="OrthoDB" id="432234at2759"/>
<gene>
    <name evidence="1" type="ORF">DGAL_LOCUS16111</name>
</gene>
<comment type="caution">
    <text evidence="1">The sequence shown here is derived from an EMBL/GenBank/DDBJ whole genome shotgun (WGS) entry which is preliminary data.</text>
</comment>
<evidence type="ECO:0000313" key="2">
    <source>
        <dbReference type="Proteomes" id="UP000789390"/>
    </source>
</evidence>
<dbReference type="Proteomes" id="UP000789390">
    <property type="component" value="Unassembled WGS sequence"/>
</dbReference>
<protein>
    <submittedName>
        <fullName evidence="1">Uncharacterized protein</fullName>
    </submittedName>
</protein>
<evidence type="ECO:0000313" key="1">
    <source>
        <dbReference type="EMBL" id="CAH0112396.1"/>
    </source>
</evidence>
<accession>A0A8J2S0A6</accession>
<sequence>MGHLELEWHGKFASCLTIQATVRSNEVSMGRFSQMVADHMFVDQLEKAKNNPNHPKSLELVAKITPHLSLFSKKVPYSVVARSATVGHLMTMVRYFGPPSIFYTRITEFTVYSSYVLQLVFSRNRQWI</sequence>